<dbReference type="PANTHER" id="PTHR45947:SF3">
    <property type="entry name" value="SULFOQUINOVOSYL TRANSFERASE SQD2"/>
    <property type="match status" value="1"/>
</dbReference>
<dbReference type="EMBL" id="JAEIOS010000013">
    <property type="protein sequence ID" value="MBI8990004.1"/>
    <property type="molecule type" value="Genomic_DNA"/>
</dbReference>
<dbReference type="Pfam" id="PF13439">
    <property type="entry name" value="Glyco_transf_4"/>
    <property type="match status" value="1"/>
</dbReference>
<dbReference type="SUPFAM" id="SSF53756">
    <property type="entry name" value="UDP-Glycosyltransferase/glycogen phosphorylase"/>
    <property type="match status" value="1"/>
</dbReference>
<dbReference type="GO" id="GO:0016758">
    <property type="term" value="F:hexosyltransferase activity"/>
    <property type="evidence" value="ECO:0007669"/>
    <property type="project" value="TreeGrafter"/>
</dbReference>
<keyword evidence="1" id="KW-0328">Glycosyltransferase</keyword>
<dbReference type="Pfam" id="PF00534">
    <property type="entry name" value="Glycos_transf_1"/>
    <property type="match status" value="1"/>
</dbReference>
<reference evidence="5" key="1">
    <citation type="submission" date="2020-12" db="EMBL/GenBank/DDBJ databases">
        <title>Genome public.</title>
        <authorList>
            <person name="Sun Q."/>
        </authorList>
    </citation>
    <scope>NUCLEOTIDE SEQUENCE</scope>
    <source>
        <strain evidence="5">CCM 8863</strain>
    </source>
</reference>
<dbReference type="InterPro" id="IPR028098">
    <property type="entry name" value="Glyco_trans_4-like_N"/>
</dbReference>
<evidence type="ECO:0000259" key="4">
    <source>
        <dbReference type="Pfam" id="PF13439"/>
    </source>
</evidence>
<name>A0A934M7W2_9CORY</name>
<gene>
    <name evidence="5" type="ORF">JDV75_09585</name>
</gene>
<feature type="domain" description="Glycosyl transferase family 1" evidence="3">
    <location>
        <begin position="198"/>
        <end position="349"/>
    </location>
</feature>
<dbReference type="RefSeq" id="WP_198739002.1">
    <property type="nucleotide sequence ID" value="NZ_JAEIOS010000013.1"/>
</dbReference>
<evidence type="ECO:0000256" key="2">
    <source>
        <dbReference type="ARBA" id="ARBA00022679"/>
    </source>
</evidence>
<comment type="caution">
    <text evidence="5">The sequence shown here is derived from an EMBL/GenBank/DDBJ whole genome shotgun (WGS) entry which is preliminary data.</text>
</comment>
<evidence type="ECO:0000313" key="5">
    <source>
        <dbReference type="EMBL" id="MBI8990004.1"/>
    </source>
</evidence>
<dbReference type="Gene3D" id="3.40.50.2000">
    <property type="entry name" value="Glycogen Phosphorylase B"/>
    <property type="match status" value="2"/>
</dbReference>
<evidence type="ECO:0000313" key="6">
    <source>
        <dbReference type="Proteomes" id="UP000645966"/>
    </source>
</evidence>
<dbReference type="Proteomes" id="UP000645966">
    <property type="component" value="Unassembled WGS sequence"/>
</dbReference>
<proteinExistence type="predicted"/>
<evidence type="ECO:0000256" key="1">
    <source>
        <dbReference type="ARBA" id="ARBA00022676"/>
    </source>
</evidence>
<evidence type="ECO:0000259" key="3">
    <source>
        <dbReference type="Pfam" id="PF00534"/>
    </source>
</evidence>
<feature type="domain" description="Glycosyltransferase subfamily 4-like N-terminal" evidence="4">
    <location>
        <begin position="19"/>
        <end position="188"/>
    </location>
</feature>
<dbReference type="InterPro" id="IPR001296">
    <property type="entry name" value="Glyco_trans_1"/>
</dbReference>
<dbReference type="AlphaFoldDB" id="A0A934M7W2"/>
<accession>A0A934M7W2</accession>
<dbReference type="GO" id="GO:1903509">
    <property type="term" value="P:liposaccharide metabolic process"/>
    <property type="evidence" value="ECO:0007669"/>
    <property type="project" value="UniProtKB-ARBA"/>
</dbReference>
<sequence length="375" mass="40449">MSEQGLRVAVVAESFLPNVNGVSNSVLRVLEHLSAHGHEAIVIAPGARDFEEEVVSYAGFPVVRVPTVMIPLINSLPVGVPVPLVHRALRDFGPDVIHLASPYVLGAAGALAARRLRIPALAVYQTDVAGFALRYHLRLLISASWQVTRMIHNSCARTLAPSTAAITELTDHGIRNVHRWGRGVDTERFNPAHRCDRLRRSWDPTGERRIVGYVGRLAAEKGVDRLASLSGRDDLQLVIVGDGPEYGALSEALPGAVFTGALGGEDLGRAYASFDVFVHPGEFETFCQTIQEAQASGVPTIGPRAGGPVDLITPGVTGELLEVATFSADLPAAVDRVLANRDTMSATARRAVEGRTWPVLCAKLVDHYRQILRHR</sequence>
<dbReference type="InterPro" id="IPR050194">
    <property type="entry name" value="Glycosyltransferase_grp1"/>
</dbReference>
<keyword evidence="6" id="KW-1185">Reference proteome</keyword>
<dbReference type="GO" id="GO:1901137">
    <property type="term" value="P:carbohydrate derivative biosynthetic process"/>
    <property type="evidence" value="ECO:0007669"/>
    <property type="project" value="UniProtKB-ARBA"/>
</dbReference>
<dbReference type="CDD" id="cd03814">
    <property type="entry name" value="GT4-like"/>
    <property type="match status" value="1"/>
</dbReference>
<organism evidence="5 6">
    <name type="scientific">Corynebacterium meridianum</name>
    <dbReference type="NCBI Taxonomy" id="2765363"/>
    <lineage>
        <taxon>Bacteria</taxon>
        <taxon>Bacillati</taxon>
        <taxon>Actinomycetota</taxon>
        <taxon>Actinomycetes</taxon>
        <taxon>Mycobacteriales</taxon>
        <taxon>Corynebacteriaceae</taxon>
        <taxon>Corynebacterium</taxon>
    </lineage>
</organism>
<dbReference type="PANTHER" id="PTHR45947">
    <property type="entry name" value="SULFOQUINOVOSYL TRANSFERASE SQD2"/>
    <property type="match status" value="1"/>
</dbReference>
<protein>
    <submittedName>
        <fullName evidence="5">Glycosyltransferase family 1 protein</fullName>
    </submittedName>
</protein>
<keyword evidence="2" id="KW-0808">Transferase</keyword>